<keyword evidence="8" id="KW-0813">Transport</keyword>
<evidence type="ECO:0000256" key="9">
    <source>
        <dbReference type="SAM" id="MobiDB-lite"/>
    </source>
</evidence>
<dbReference type="Gene3D" id="1.20.1250.20">
    <property type="entry name" value="MFS general substrate transporter like domains"/>
    <property type="match status" value="2"/>
</dbReference>
<accession>A0A9Q0YFY1</accession>
<gene>
    <name evidence="12" type="ORF">HOLleu_40322</name>
</gene>
<feature type="transmembrane region" description="Helical" evidence="8">
    <location>
        <begin position="481"/>
        <end position="505"/>
    </location>
</feature>
<keyword evidence="3" id="KW-1003">Cell membrane</keyword>
<comment type="similarity">
    <text evidence="2 8">Belongs to the organo anion transporter (TC 2.A.60) family.</text>
</comment>
<dbReference type="NCBIfam" id="TIGR00805">
    <property type="entry name" value="oat"/>
    <property type="match status" value="1"/>
</dbReference>
<evidence type="ECO:0000259" key="11">
    <source>
        <dbReference type="PROSITE" id="PS51465"/>
    </source>
</evidence>
<evidence type="ECO:0000256" key="5">
    <source>
        <dbReference type="ARBA" id="ARBA00022989"/>
    </source>
</evidence>
<evidence type="ECO:0000256" key="2">
    <source>
        <dbReference type="ARBA" id="ARBA00009657"/>
    </source>
</evidence>
<keyword evidence="5 8" id="KW-1133">Transmembrane helix</keyword>
<feature type="transmembrane region" description="Helical" evidence="8">
    <location>
        <begin position="872"/>
        <end position="899"/>
    </location>
</feature>
<reference evidence="12" key="1">
    <citation type="submission" date="2021-10" db="EMBL/GenBank/DDBJ databases">
        <title>Tropical sea cucumber genome reveals ecological adaptation and Cuvierian tubules defense mechanism.</title>
        <authorList>
            <person name="Chen T."/>
        </authorList>
    </citation>
    <scope>NUCLEOTIDE SEQUENCE</scope>
    <source>
        <strain evidence="12">Nanhai2018</strain>
        <tissue evidence="12">Muscle</tissue>
    </source>
</reference>
<feature type="transmembrane region" description="Helical" evidence="8">
    <location>
        <begin position="756"/>
        <end position="772"/>
    </location>
</feature>
<feature type="transmembrane region" description="Helical" evidence="8">
    <location>
        <begin position="174"/>
        <end position="201"/>
    </location>
</feature>
<keyword evidence="13" id="KW-1185">Reference proteome</keyword>
<dbReference type="EMBL" id="JAIZAY010000022">
    <property type="protein sequence ID" value="KAJ8020670.1"/>
    <property type="molecule type" value="Genomic_DNA"/>
</dbReference>
<feature type="compositionally biased region" description="Basic and acidic residues" evidence="9">
    <location>
        <begin position="674"/>
        <end position="684"/>
    </location>
</feature>
<evidence type="ECO:0000259" key="10">
    <source>
        <dbReference type="PROSITE" id="PS50850"/>
    </source>
</evidence>
<evidence type="ECO:0000256" key="8">
    <source>
        <dbReference type="RuleBase" id="RU362056"/>
    </source>
</evidence>
<dbReference type="InterPro" id="IPR002350">
    <property type="entry name" value="Kazal_dom"/>
</dbReference>
<name>A0A9Q0YFY1_HOLLE</name>
<sequence length="950" mass="105104">MQSRTFTLNNSVGMLVILSAYTFAVSMTVIGLVFVAITTIERRFNLTSLKSGLIASTYDISSMVFMLFVTYVGERSNKPVWVGVGCIIFGFGSLSFALPHFTTGLYSYGSISAEICDVNGTIPNSCEIEQDENLSKYFGVFMLAQCLHGIGATPLYTLGQAYIDENVKTKRLPLYIAIFQGVSSISPALGFVFGGLFLSLYTDVRVDQSELEIDPNSPVWVGGWWMGFLFTGSVCLLVSAWIIGLPSELPGYDEIAKARVSEAQKGSEFIVRPGFGKSLSDFPKAAWTLLKNPPFMFLNGGLTTQWFILSALAAFGPKFLESQFNLSAGMAALYAGVIIVPSTLIGCAAGAWFIMKFNLDFKGQVKFCFFCLLVSFFAMFVFVANCSNVSFAGVTVPYNDTLRYTHNDANITSACNVDCNCEQKFDPVCGEDNTMYYSACHAGCRQKSGEDGDTVYTQCSCLSEEGSQAVIGRCEESCSLLAVYLIFLFVMLLFGFFTLVPAVTLTFRVVDFSQRAFAMGLQLLFVKLLGEILFSFSLIAKQPLVEIRHNTLSSVPGPIIFGALIDQTCLIWEYDCDGAVRSEELSQASDTLKRTGKFDYAILTPSKSRENFQRLLAPSTCKTNKMTLEEGSTNTAYHYDETSENGQVDETLPHEKGEQNDINSQVRAGEFSDDDKKSYTSDKKEDEDDEDYRCGWFNIRPRWMQCFNRPAGFLVVIFLFSLAQSTTVNGLVYIVTTTLERRFNLPSARSGSISSMYDFSVLIVIVFVTYFGERANKPVWLGTGAFIFGAGSFLFTLPHFLTGYYTYGAAEEEVCNVSRSVPDQCKDDEGNLSQYYYCFLAAQFLHGIGASPLYTLGQTYIYDNTKPRDSPVFLGMFQVASNFAPAIGFIGGGLLLTLYTDLRVSDEQTIDPNSPLWVGNWWLGFICTGTVAWLTAIPLLAFPKRLPDKE</sequence>
<feature type="transmembrane region" description="Helical" evidence="8">
    <location>
        <begin position="332"/>
        <end position="355"/>
    </location>
</feature>
<feature type="transmembrane region" description="Helical" evidence="8">
    <location>
        <begin position="919"/>
        <end position="942"/>
    </location>
</feature>
<feature type="transmembrane region" description="Helical" evidence="8">
    <location>
        <begin position="12"/>
        <end position="40"/>
    </location>
</feature>
<evidence type="ECO:0000313" key="12">
    <source>
        <dbReference type="EMBL" id="KAJ8020670.1"/>
    </source>
</evidence>
<feature type="transmembrane region" description="Helical" evidence="8">
    <location>
        <begin position="221"/>
        <end position="243"/>
    </location>
</feature>
<feature type="transmembrane region" description="Helical" evidence="8">
    <location>
        <begin position="367"/>
        <end position="384"/>
    </location>
</feature>
<evidence type="ECO:0000256" key="4">
    <source>
        <dbReference type="ARBA" id="ARBA00022692"/>
    </source>
</evidence>
<dbReference type="InterPro" id="IPR004156">
    <property type="entry name" value="OATP"/>
</dbReference>
<keyword evidence="6 8" id="KW-0472">Membrane</keyword>
<evidence type="ECO:0000313" key="13">
    <source>
        <dbReference type="Proteomes" id="UP001152320"/>
    </source>
</evidence>
<dbReference type="CDD" id="cd17403">
    <property type="entry name" value="MFS_SLCO4_OATP4"/>
    <property type="match status" value="1"/>
</dbReference>
<keyword evidence="7" id="KW-1015">Disulfide bond</keyword>
<proteinExistence type="inferred from homology"/>
<dbReference type="PROSITE" id="PS51465">
    <property type="entry name" value="KAZAL_2"/>
    <property type="match status" value="1"/>
</dbReference>
<comment type="caution">
    <text evidence="8">Lacks conserved residue(s) required for the propagation of feature annotation.</text>
</comment>
<dbReference type="Proteomes" id="UP001152320">
    <property type="component" value="Chromosome 22"/>
</dbReference>
<feature type="transmembrane region" description="Helical" evidence="8">
    <location>
        <begin position="80"/>
        <end position="98"/>
    </location>
</feature>
<evidence type="ECO:0000256" key="3">
    <source>
        <dbReference type="ARBA" id="ARBA00022475"/>
    </source>
</evidence>
<dbReference type="OrthoDB" id="5062115at2759"/>
<evidence type="ECO:0000256" key="7">
    <source>
        <dbReference type="ARBA" id="ARBA00023157"/>
    </source>
</evidence>
<feature type="transmembrane region" description="Helical" evidence="8">
    <location>
        <begin position="778"/>
        <end position="797"/>
    </location>
</feature>
<comment type="caution">
    <text evidence="12">The sequence shown here is derived from an EMBL/GenBank/DDBJ whole genome shotgun (WGS) entry which is preliminary data.</text>
</comment>
<dbReference type="SUPFAM" id="SSF100895">
    <property type="entry name" value="Kazal-type serine protease inhibitors"/>
    <property type="match status" value="1"/>
</dbReference>
<dbReference type="InterPro" id="IPR036259">
    <property type="entry name" value="MFS_trans_sf"/>
</dbReference>
<feature type="domain" description="Major facilitator superfamily (MFS) profile" evidence="10">
    <location>
        <begin position="713"/>
        <end position="950"/>
    </location>
</feature>
<feature type="transmembrane region" description="Helical" evidence="8">
    <location>
        <begin position="517"/>
        <end position="540"/>
    </location>
</feature>
<protein>
    <recommendedName>
        <fullName evidence="8">Solute carrier organic anion transporter family member</fullName>
    </recommendedName>
</protein>
<dbReference type="PANTHER" id="PTHR11388:SF100">
    <property type="entry name" value="SOLUTE CARRIER ORGANIC ANION TRANSPORTER FAMILY MEMBER 4A1"/>
    <property type="match status" value="1"/>
</dbReference>
<dbReference type="GO" id="GO:0006811">
    <property type="term" value="P:monoatomic ion transport"/>
    <property type="evidence" value="ECO:0007669"/>
    <property type="project" value="UniProtKB-KW"/>
</dbReference>
<keyword evidence="8" id="KW-0406">Ion transport</keyword>
<feature type="transmembrane region" description="Helical" evidence="8">
    <location>
        <begin position="137"/>
        <end position="162"/>
    </location>
</feature>
<dbReference type="PROSITE" id="PS50850">
    <property type="entry name" value="MFS"/>
    <property type="match status" value="1"/>
</dbReference>
<dbReference type="GO" id="GO:0016323">
    <property type="term" value="C:basolateral plasma membrane"/>
    <property type="evidence" value="ECO:0007669"/>
    <property type="project" value="TreeGrafter"/>
</dbReference>
<organism evidence="12 13">
    <name type="scientific">Holothuria leucospilota</name>
    <name type="common">Black long sea cucumber</name>
    <name type="synonym">Mertensiothuria leucospilota</name>
    <dbReference type="NCBI Taxonomy" id="206669"/>
    <lineage>
        <taxon>Eukaryota</taxon>
        <taxon>Metazoa</taxon>
        <taxon>Echinodermata</taxon>
        <taxon>Eleutherozoa</taxon>
        <taxon>Echinozoa</taxon>
        <taxon>Holothuroidea</taxon>
        <taxon>Aspidochirotacea</taxon>
        <taxon>Aspidochirotida</taxon>
        <taxon>Holothuriidae</taxon>
        <taxon>Holothuria</taxon>
    </lineage>
</organism>
<dbReference type="SUPFAM" id="SSF103473">
    <property type="entry name" value="MFS general substrate transporter"/>
    <property type="match status" value="2"/>
</dbReference>
<feature type="domain" description="Kazal-like" evidence="11">
    <location>
        <begin position="409"/>
        <end position="463"/>
    </location>
</feature>
<dbReference type="AlphaFoldDB" id="A0A9Q0YFY1"/>
<evidence type="ECO:0000256" key="6">
    <source>
        <dbReference type="ARBA" id="ARBA00023136"/>
    </source>
</evidence>
<dbReference type="Pfam" id="PF03137">
    <property type="entry name" value="OATP"/>
    <property type="match status" value="3"/>
</dbReference>
<dbReference type="GO" id="GO:0015347">
    <property type="term" value="F:sodium-independent organic anion transmembrane transporter activity"/>
    <property type="evidence" value="ECO:0007669"/>
    <property type="project" value="TreeGrafter"/>
</dbReference>
<dbReference type="Pfam" id="PF07648">
    <property type="entry name" value="Kazal_2"/>
    <property type="match status" value="1"/>
</dbReference>
<feature type="transmembrane region" description="Helical" evidence="8">
    <location>
        <begin position="52"/>
        <end position="73"/>
    </location>
</feature>
<evidence type="ECO:0000256" key="1">
    <source>
        <dbReference type="ARBA" id="ARBA00004651"/>
    </source>
</evidence>
<dbReference type="PROSITE" id="PS00282">
    <property type="entry name" value="KAZAL_1"/>
    <property type="match status" value="1"/>
</dbReference>
<feature type="region of interest" description="Disordered" evidence="9">
    <location>
        <begin position="643"/>
        <end position="689"/>
    </location>
</feature>
<dbReference type="GO" id="GO:0043252">
    <property type="term" value="P:sodium-independent organic anion transport"/>
    <property type="evidence" value="ECO:0007669"/>
    <property type="project" value="TreeGrafter"/>
</dbReference>
<keyword evidence="4 8" id="KW-0812">Transmembrane</keyword>
<dbReference type="InterPro" id="IPR020846">
    <property type="entry name" value="MFS_dom"/>
</dbReference>
<feature type="transmembrane region" description="Helical" evidence="8">
    <location>
        <begin position="711"/>
        <end position="735"/>
    </location>
</feature>
<comment type="subcellular location">
    <subcellularLocation>
        <location evidence="1 8">Cell membrane</location>
        <topology evidence="1 8">Multi-pass membrane protein</topology>
    </subcellularLocation>
</comment>
<dbReference type="InterPro" id="IPR036058">
    <property type="entry name" value="Kazal_dom_sf"/>
</dbReference>
<dbReference type="PANTHER" id="PTHR11388">
    <property type="entry name" value="ORGANIC ANION TRANSPORTER"/>
    <property type="match status" value="1"/>
</dbReference>